<feature type="binding site" evidence="5">
    <location>
        <position position="47"/>
    </location>
    <ligand>
        <name>substrate</name>
    </ligand>
</feature>
<evidence type="ECO:0000259" key="6">
    <source>
        <dbReference type="Pfam" id="PF02982"/>
    </source>
</evidence>
<dbReference type="eggNOG" id="ENOG502SNND">
    <property type="taxonomic scope" value="Eukaryota"/>
</dbReference>
<organism evidence="7 8">
    <name type="scientific">Sphaerulina musiva (strain SO2202)</name>
    <name type="common">Poplar stem canker fungus</name>
    <name type="synonym">Septoria musiva</name>
    <dbReference type="NCBI Taxonomy" id="692275"/>
    <lineage>
        <taxon>Eukaryota</taxon>
        <taxon>Fungi</taxon>
        <taxon>Dikarya</taxon>
        <taxon>Ascomycota</taxon>
        <taxon>Pezizomycotina</taxon>
        <taxon>Dothideomycetes</taxon>
        <taxon>Dothideomycetidae</taxon>
        <taxon>Mycosphaerellales</taxon>
        <taxon>Mycosphaerellaceae</taxon>
        <taxon>Sphaerulina</taxon>
    </lineage>
</organism>
<feature type="domain" description="Scytalone dehydratase-like" evidence="6">
    <location>
        <begin position="9"/>
        <end position="162"/>
    </location>
</feature>
<sequence>MSDCSSLTELADVMGCQAALFEWADSYDAKDWARLRECVAPSLMVDYRAFLNKKWDDMPADEFVQMASDSHFLGNKTIKTQHFHGGSRYEQESDDKIIGHHQMRVAHQKYADESLQTVVAKGHGHGTATIWYKKVDGVWKFAGLIPNTRWTEYDFHKIFGGHHDADAESGGESSGTASPA</sequence>
<feature type="binding site" evidence="5">
    <location>
        <position position="50"/>
    </location>
    <ligand>
        <name>substrate</name>
    </ligand>
</feature>
<feature type="binding site" evidence="5">
    <location>
        <position position="27"/>
    </location>
    <ligand>
        <name>substrate</name>
    </ligand>
</feature>
<dbReference type="AlphaFoldDB" id="N1QJK8"/>
<dbReference type="OrthoDB" id="5281072at2759"/>
<evidence type="ECO:0000256" key="1">
    <source>
        <dbReference type="ARBA" id="ARBA00008584"/>
    </source>
</evidence>
<evidence type="ECO:0000256" key="3">
    <source>
        <dbReference type="PIRNR" id="PIRNR024851"/>
    </source>
</evidence>
<gene>
    <name evidence="7" type="ORF">SEPMUDRAFT_36082</name>
</gene>
<dbReference type="InterPro" id="IPR032710">
    <property type="entry name" value="NTF2-like_dom_sf"/>
</dbReference>
<comment type="similarity">
    <text evidence="1 3">Belongs to the scytalone dehydratase family.</text>
</comment>
<dbReference type="OMA" id="ARIKTQH"/>
<dbReference type="GeneID" id="27905764"/>
<feature type="active site" evidence="4">
    <location>
        <position position="82"/>
    </location>
</feature>
<name>N1QJK8_SPHMS</name>
<dbReference type="HOGENOM" id="CLU_101889_0_0_1"/>
<dbReference type="GO" id="GO:0030411">
    <property type="term" value="F:scytalone dehydratase activity"/>
    <property type="evidence" value="ECO:0007669"/>
    <property type="project" value="InterPro"/>
</dbReference>
<dbReference type="GO" id="GO:0006582">
    <property type="term" value="P:melanin metabolic process"/>
    <property type="evidence" value="ECO:0007669"/>
    <property type="project" value="InterPro"/>
</dbReference>
<dbReference type="Gene3D" id="3.10.450.50">
    <property type="match status" value="1"/>
</dbReference>
<keyword evidence="8" id="KW-1185">Reference proteome</keyword>
<dbReference type="InterPro" id="IPR049884">
    <property type="entry name" value="Scytalone_dh"/>
</dbReference>
<keyword evidence="2 3" id="KW-0456">Lyase</keyword>
<evidence type="ECO:0000313" key="8">
    <source>
        <dbReference type="Proteomes" id="UP000016931"/>
    </source>
</evidence>
<dbReference type="SUPFAM" id="SSF54427">
    <property type="entry name" value="NTF2-like"/>
    <property type="match status" value="1"/>
</dbReference>
<evidence type="ECO:0000313" key="7">
    <source>
        <dbReference type="EMBL" id="EMF17390.1"/>
    </source>
</evidence>
<accession>N1QJK8</accession>
<dbReference type="PIRSF" id="PIRSF024851">
    <property type="entry name" value="SCD1"/>
    <property type="match status" value="1"/>
</dbReference>
<dbReference type="Proteomes" id="UP000016931">
    <property type="component" value="Unassembled WGS sequence"/>
</dbReference>
<dbReference type="EMBL" id="KB456260">
    <property type="protein sequence ID" value="EMF17390.1"/>
    <property type="molecule type" value="Genomic_DNA"/>
</dbReference>
<evidence type="ECO:0000256" key="2">
    <source>
        <dbReference type="ARBA" id="ARBA00023239"/>
    </source>
</evidence>
<dbReference type="InterPro" id="IPR004235">
    <property type="entry name" value="Scytalone_dehydratase"/>
</dbReference>
<protein>
    <submittedName>
        <fullName evidence="7">Scytalone dehydratase</fullName>
    </submittedName>
</protein>
<feature type="active site" evidence="4">
    <location>
        <position position="107"/>
    </location>
</feature>
<dbReference type="STRING" id="692275.N1QJK8"/>
<evidence type="ECO:0000256" key="4">
    <source>
        <dbReference type="PIRSR" id="PIRSR024851-50"/>
    </source>
</evidence>
<evidence type="ECO:0000256" key="5">
    <source>
        <dbReference type="PIRSR" id="PIRSR024851-51"/>
    </source>
</evidence>
<dbReference type="Pfam" id="PF02982">
    <property type="entry name" value="Scytalone_dh"/>
    <property type="match status" value="1"/>
</dbReference>
<dbReference type="RefSeq" id="XP_016765511.1">
    <property type="nucleotide sequence ID" value="XM_016908627.1"/>
</dbReference>
<proteinExistence type="inferred from homology"/>
<reference evidence="7 8" key="1">
    <citation type="journal article" date="2012" name="PLoS Pathog.">
        <title>Diverse lifestyles and strategies of plant pathogenesis encoded in the genomes of eighteen Dothideomycetes fungi.</title>
        <authorList>
            <person name="Ohm R.A."/>
            <person name="Feau N."/>
            <person name="Henrissat B."/>
            <person name="Schoch C.L."/>
            <person name="Horwitz B.A."/>
            <person name="Barry K.W."/>
            <person name="Condon B.J."/>
            <person name="Copeland A.C."/>
            <person name="Dhillon B."/>
            <person name="Glaser F."/>
            <person name="Hesse C.N."/>
            <person name="Kosti I."/>
            <person name="LaButti K."/>
            <person name="Lindquist E.A."/>
            <person name="Lucas S."/>
            <person name="Salamov A.A."/>
            <person name="Bradshaw R.E."/>
            <person name="Ciuffetti L."/>
            <person name="Hamelin R.C."/>
            <person name="Kema G.H.J."/>
            <person name="Lawrence C."/>
            <person name="Scott J.A."/>
            <person name="Spatafora J.W."/>
            <person name="Turgeon B.G."/>
            <person name="de Wit P.J.G.M."/>
            <person name="Zhong S."/>
            <person name="Goodwin S.B."/>
            <person name="Grigoriev I.V."/>
        </authorList>
    </citation>
    <scope>NUCLEOTIDE SEQUENCE [LARGE SCALE GENOMIC DNA]</scope>
    <source>
        <strain evidence="7 8">SO2202</strain>
    </source>
</reference>